<evidence type="ECO:0000256" key="2">
    <source>
        <dbReference type="SAM" id="Phobius"/>
    </source>
</evidence>
<reference evidence="4 5" key="1">
    <citation type="submission" date="2018-08" db="EMBL/GenBank/DDBJ databases">
        <title>Bacillus chawlae sp. nov., Bacillus glennii sp. nov., and Bacillus saganii sp. nov. Isolated from the Vehicle Assembly Building at Kennedy Space Center where the Viking Spacecraft were Assembled.</title>
        <authorList>
            <person name="Seuylemezian A."/>
            <person name="Vaishampayan P."/>
        </authorList>
    </citation>
    <scope>NUCLEOTIDE SEQUENCE [LARGE SCALE GENOMIC DNA]</scope>
    <source>
        <strain evidence="4 5">V47-23a</strain>
    </source>
</reference>
<dbReference type="InterPro" id="IPR032816">
    <property type="entry name" value="VTT_dom"/>
</dbReference>
<dbReference type="PANTHER" id="PTHR42709">
    <property type="entry name" value="ALKALINE PHOSPHATASE LIKE PROTEIN"/>
    <property type="match status" value="1"/>
</dbReference>
<dbReference type="AlphaFoldDB" id="A0A372LSW5"/>
<keyword evidence="2" id="KW-0472">Membrane</keyword>
<accession>A0A372LSW5</accession>
<evidence type="ECO:0000313" key="5">
    <source>
        <dbReference type="Proteomes" id="UP000264541"/>
    </source>
</evidence>
<protein>
    <submittedName>
        <fullName evidence="4">DedA family protein</fullName>
    </submittedName>
</protein>
<feature type="transmembrane region" description="Helical" evidence="2">
    <location>
        <begin position="168"/>
        <end position="189"/>
    </location>
</feature>
<evidence type="ECO:0000256" key="1">
    <source>
        <dbReference type="ARBA" id="ARBA00010792"/>
    </source>
</evidence>
<feature type="transmembrane region" description="Helical" evidence="2">
    <location>
        <begin position="15"/>
        <end position="37"/>
    </location>
</feature>
<comment type="similarity">
    <text evidence="1">Belongs to the DedA family.</text>
</comment>
<dbReference type="GO" id="GO:0005886">
    <property type="term" value="C:plasma membrane"/>
    <property type="evidence" value="ECO:0007669"/>
    <property type="project" value="TreeGrafter"/>
</dbReference>
<comment type="caution">
    <text evidence="4">The sequence shown here is derived from an EMBL/GenBank/DDBJ whole genome shotgun (WGS) entry which is preliminary data.</text>
</comment>
<feature type="transmembrane region" description="Helical" evidence="2">
    <location>
        <begin position="132"/>
        <end position="153"/>
    </location>
</feature>
<keyword evidence="2" id="KW-0812">Transmembrane</keyword>
<proteinExistence type="inferred from homology"/>
<dbReference type="EMBL" id="QVTE01000014">
    <property type="protein sequence ID" value="RFU70644.1"/>
    <property type="molecule type" value="Genomic_DNA"/>
</dbReference>
<dbReference type="InterPro" id="IPR051311">
    <property type="entry name" value="DedA_domain"/>
</dbReference>
<name>A0A372LSW5_9BACI</name>
<keyword evidence="5" id="KW-1185">Reference proteome</keyword>
<dbReference type="RefSeq" id="WP_117325697.1">
    <property type="nucleotide sequence ID" value="NZ_QVTE01000014.1"/>
</dbReference>
<evidence type="ECO:0000259" key="3">
    <source>
        <dbReference type="Pfam" id="PF09335"/>
    </source>
</evidence>
<feature type="transmembrane region" description="Helical" evidence="2">
    <location>
        <begin position="49"/>
        <end position="70"/>
    </location>
</feature>
<sequence>MKDLINEIFVILSDLGYFGIALGLMIEVIPSEIVLAYGGYLISLGKVSFIGALLAGIIGGTLAQMFLYWAGYYGGRPFLDKYGKYIFINSRHLDLAEEWFHRYGAGVIFSARFIPVARHAISIPAGIAKMPVFTFVAYTAAAMVPWTIFFLYLGTLLGSNWGTIKEKAAPFISFFILAAIACGIVYMLWKRKQAPPILSVPRKK</sequence>
<dbReference type="OrthoDB" id="9813426at2"/>
<dbReference type="PANTHER" id="PTHR42709:SF8">
    <property type="entry name" value="UNDECAPRENYL PHOSPHATE TRANSPORTER A"/>
    <property type="match status" value="1"/>
</dbReference>
<dbReference type="Proteomes" id="UP000264541">
    <property type="component" value="Unassembled WGS sequence"/>
</dbReference>
<keyword evidence="2" id="KW-1133">Transmembrane helix</keyword>
<organism evidence="4 5">
    <name type="scientific">Peribacillus saganii</name>
    <dbReference type="NCBI Taxonomy" id="2303992"/>
    <lineage>
        <taxon>Bacteria</taxon>
        <taxon>Bacillati</taxon>
        <taxon>Bacillota</taxon>
        <taxon>Bacilli</taxon>
        <taxon>Bacillales</taxon>
        <taxon>Bacillaceae</taxon>
        <taxon>Peribacillus</taxon>
    </lineage>
</organism>
<evidence type="ECO:0000313" key="4">
    <source>
        <dbReference type="EMBL" id="RFU70644.1"/>
    </source>
</evidence>
<feature type="domain" description="VTT" evidence="3">
    <location>
        <begin position="29"/>
        <end position="155"/>
    </location>
</feature>
<gene>
    <name evidence="4" type="ORF">D0469_05785</name>
</gene>
<dbReference type="Pfam" id="PF09335">
    <property type="entry name" value="VTT_dom"/>
    <property type="match status" value="1"/>
</dbReference>